<protein>
    <submittedName>
        <fullName evidence="2">Uncharacterized protein</fullName>
    </submittedName>
</protein>
<gene>
    <name evidence="2" type="ORF">NDU88_001316</name>
</gene>
<evidence type="ECO:0000256" key="1">
    <source>
        <dbReference type="SAM" id="SignalP"/>
    </source>
</evidence>
<accession>A0AAV7S9S4</accession>
<name>A0AAV7S9S4_PLEWA</name>
<dbReference type="Proteomes" id="UP001066276">
    <property type="component" value="Chromosome 4_2"/>
</dbReference>
<feature type="chain" id="PRO_5043316807" evidence="1">
    <location>
        <begin position="21"/>
        <end position="71"/>
    </location>
</feature>
<keyword evidence="1" id="KW-0732">Signal</keyword>
<reference evidence="2" key="1">
    <citation type="journal article" date="2022" name="bioRxiv">
        <title>Sequencing and chromosome-scale assembly of the giantPleurodeles waltlgenome.</title>
        <authorList>
            <person name="Brown T."/>
            <person name="Elewa A."/>
            <person name="Iarovenko S."/>
            <person name="Subramanian E."/>
            <person name="Araus A.J."/>
            <person name="Petzold A."/>
            <person name="Susuki M."/>
            <person name="Suzuki K.-i.T."/>
            <person name="Hayashi T."/>
            <person name="Toyoda A."/>
            <person name="Oliveira C."/>
            <person name="Osipova E."/>
            <person name="Leigh N.D."/>
            <person name="Simon A."/>
            <person name="Yun M.H."/>
        </authorList>
    </citation>
    <scope>NUCLEOTIDE SEQUENCE</scope>
    <source>
        <strain evidence="2">20211129_DDA</strain>
        <tissue evidence="2">Liver</tissue>
    </source>
</reference>
<feature type="signal peptide" evidence="1">
    <location>
        <begin position="1"/>
        <end position="20"/>
    </location>
</feature>
<evidence type="ECO:0000313" key="3">
    <source>
        <dbReference type="Proteomes" id="UP001066276"/>
    </source>
</evidence>
<organism evidence="2 3">
    <name type="scientific">Pleurodeles waltl</name>
    <name type="common">Iberian ribbed newt</name>
    <dbReference type="NCBI Taxonomy" id="8319"/>
    <lineage>
        <taxon>Eukaryota</taxon>
        <taxon>Metazoa</taxon>
        <taxon>Chordata</taxon>
        <taxon>Craniata</taxon>
        <taxon>Vertebrata</taxon>
        <taxon>Euteleostomi</taxon>
        <taxon>Amphibia</taxon>
        <taxon>Batrachia</taxon>
        <taxon>Caudata</taxon>
        <taxon>Salamandroidea</taxon>
        <taxon>Salamandridae</taxon>
        <taxon>Pleurodelinae</taxon>
        <taxon>Pleurodeles</taxon>
    </lineage>
</organism>
<proteinExistence type="predicted"/>
<sequence>MKWEAFKVIVCGAFIGAVAGARQEVMREITQLENKLGPLETKALTNTNATEELQDARIAYAEQLERLRLID</sequence>
<evidence type="ECO:0000313" key="2">
    <source>
        <dbReference type="EMBL" id="KAJ1160823.1"/>
    </source>
</evidence>
<dbReference type="EMBL" id="JANPWB010000008">
    <property type="protein sequence ID" value="KAJ1160823.1"/>
    <property type="molecule type" value="Genomic_DNA"/>
</dbReference>
<keyword evidence="3" id="KW-1185">Reference proteome</keyword>
<dbReference type="AlphaFoldDB" id="A0AAV7S9S4"/>
<comment type="caution">
    <text evidence="2">The sequence shown here is derived from an EMBL/GenBank/DDBJ whole genome shotgun (WGS) entry which is preliminary data.</text>
</comment>